<name>W7IGW0_9PSEU</name>
<evidence type="ECO:0000259" key="7">
    <source>
        <dbReference type="Pfam" id="PF08044"/>
    </source>
</evidence>
<dbReference type="PATRIC" id="fig|909613.9.peg.4610"/>
<dbReference type="RefSeq" id="WP_035286071.1">
    <property type="nucleotide sequence ID" value="NZ_AYXG01000172.1"/>
</dbReference>
<keyword evidence="2 5" id="KW-0812">Transmembrane</keyword>
<dbReference type="GO" id="GO:0016020">
    <property type="term" value="C:membrane"/>
    <property type="evidence" value="ECO:0007669"/>
    <property type="project" value="UniProtKB-SubCell"/>
</dbReference>
<evidence type="ECO:0000256" key="5">
    <source>
        <dbReference type="SAM" id="Phobius"/>
    </source>
</evidence>
<feature type="transmembrane region" description="Helical" evidence="5">
    <location>
        <begin position="133"/>
        <end position="156"/>
    </location>
</feature>
<keyword evidence="9" id="KW-1185">Reference proteome</keyword>
<evidence type="ECO:0000256" key="3">
    <source>
        <dbReference type="ARBA" id="ARBA00022989"/>
    </source>
</evidence>
<dbReference type="Pfam" id="PF05154">
    <property type="entry name" value="TM2"/>
    <property type="match status" value="1"/>
</dbReference>
<keyword evidence="4 5" id="KW-0472">Membrane</keyword>
<dbReference type="eggNOG" id="COG2314">
    <property type="taxonomic scope" value="Bacteria"/>
</dbReference>
<protein>
    <submittedName>
        <fullName evidence="8">Uncharacterized protein</fullName>
    </submittedName>
</protein>
<evidence type="ECO:0000259" key="6">
    <source>
        <dbReference type="Pfam" id="PF05154"/>
    </source>
</evidence>
<evidence type="ECO:0000256" key="1">
    <source>
        <dbReference type="ARBA" id="ARBA00004141"/>
    </source>
</evidence>
<dbReference type="InterPro" id="IPR007829">
    <property type="entry name" value="TM2"/>
</dbReference>
<evidence type="ECO:0000256" key="2">
    <source>
        <dbReference type="ARBA" id="ARBA00022692"/>
    </source>
</evidence>
<comment type="subcellular location">
    <subcellularLocation>
        <location evidence="1">Membrane</location>
        <topology evidence="1">Multi-pass membrane protein</topology>
    </subcellularLocation>
</comment>
<evidence type="ECO:0000313" key="9">
    <source>
        <dbReference type="Proteomes" id="UP000019277"/>
    </source>
</evidence>
<dbReference type="STRING" id="909613.UO65_4608"/>
<sequence length="169" mass="18116">MSQPADPDAVRIGNLEREDAMRILGEHFTAGRLQVDEYDQRVNQATVATTRAHLRVLFTDLPAPYPPFMAPPVWSAPPPRPVGAPPGAIPVYPGLAPRHDLGVSDKSKVVAGILQLITPFGLGRFYIGHTGVGLAQLLTCGGFGIWTLVDGIVLLVNGGTDGYGRRLRD</sequence>
<dbReference type="Pfam" id="PF08044">
    <property type="entry name" value="DUF1707"/>
    <property type="match status" value="1"/>
</dbReference>
<dbReference type="EMBL" id="AYXG01000172">
    <property type="protein sequence ID" value="EWC60100.1"/>
    <property type="molecule type" value="Genomic_DNA"/>
</dbReference>
<dbReference type="AlphaFoldDB" id="W7IGW0"/>
<dbReference type="Proteomes" id="UP000019277">
    <property type="component" value="Unassembled WGS sequence"/>
</dbReference>
<comment type="caution">
    <text evidence="8">The sequence shown here is derived from an EMBL/GenBank/DDBJ whole genome shotgun (WGS) entry which is preliminary data.</text>
</comment>
<dbReference type="InterPro" id="IPR012551">
    <property type="entry name" value="DUF1707_SHOCT-like"/>
</dbReference>
<proteinExistence type="predicted"/>
<dbReference type="OrthoDB" id="2004788at2"/>
<gene>
    <name evidence="8" type="ORF">UO65_4608</name>
</gene>
<keyword evidence="3 5" id="KW-1133">Transmembrane helix</keyword>
<accession>W7IGW0</accession>
<evidence type="ECO:0000256" key="4">
    <source>
        <dbReference type="ARBA" id="ARBA00023136"/>
    </source>
</evidence>
<evidence type="ECO:0000313" key="8">
    <source>
        <dbReference type="EMBL" id="EWC60100.1"/>
    </source>
</evidence>
<accession>A0A8E2WXS7</accession>
<organism evidence="8 9">
    <name type="scientific">Actinokineospora spheciospongiae</name>
    <dbReference type="NCBI Taxonomy" id="909613"/>
    <lineage>
        <taxon>Bacteria</taxon>
        <taxon>Bacillati</taxon>
        <taxon>Actinomycetota</taxon>
        <taxon>Actinomycetes</taxon>
        <taxon>Pseudonocardiales</taxon>
        <taxon>Pseudonocardiaceae</taxon>
        <taxon>Actinokineospora</taxon>
    </lineage>
</organism>
<reference evidence="8 9" key="1">
    <citation type="journal article" date="2014" name="Genome Announc.">
        <title>Draft Genome Sequence of the Antitrypanosomally Active Sponge-Associated Bacterium Actinokineospora sp. Strain EG49.</title>
        <authorList>
            <person name="Harjes J."/>
            <person name="Ryu T."/>
            <person name="Abdelmohsen U.R."/>
            <person name="Moitinho-Silva L."/>
            <person name="Horn H."/>
            <person name="Ravasi T."/>
            <person name="Hentschel U."/>
        </authorList>
    </citation>
    <scope>NUCLEOTIDE SEQUENCE [LARGE SCALE GENOMIC DNA]</scope>
    <source>
        <strain evidence="8 9">EG49</strain>
    </source>
</reference>
<feature type="domain" description="TM2" evidence="6">
    <location>
        <begin position="105"/>
        <end position="152"/>
    </location>
</feature>
<feature type="domain" description="DUF1707" evidence="7">
    <location>
        <begin position="10"/>
        <end position="62"/>
    </location>
</feature>